<evidence type="ECO:0000313" key="2">
    <source>
        <dbReference type="Proteomes" id="UP000474175"/>
    </source>
</evidence>
<evidence type="ECO:0000313" key="1">
    <source>
        <dbReference type="EMBL" id="NDU96849.1"/>
    </source>
</evidence>
<proteinExistence type="predicted"/>
<reference evidence="1 2" key="1">
    <citation type="submission" date="2020-02" db="EMBL/GenBank/DDBJ databases">
        <title>Draft genome sequence of two Spirosoma agri KCTC 52727 and Spirosoma terrae KCTC 52035.</title>
        <authorList>
            <person name="Rojas J."/>
            <person name="Ambika Manirajan B."/>
            <person name="Suarez C."/>
            <person name="Ratering S."/>
            <person name="Schnell S."/>
        </authorList>
    </citation>
    <scope>NUCLEOTIDE SEQUENCE [LARGE SCALE GENOMIC DNA]</scope>
    <source>
        <strain evidence="1 2">KCTC 52035</strain>
    </source>
</reference>
<keyword evidence="2" id="KW-1185">Reference proteome</keyword>
<protein>
    <submittedName>
        <fullName evidence="1">Uncharacterized protein</fullName>
    </submittedName>
</protein>
<sequence length="258" mass="29664">MFHCQNNVEWTHSDNDLRYELGIKRGRITSLRELFTSWGILSTRIVRDRDDNKIRAYRINFAELAKPATLQKIYRTRNAKGEEIDISLHSQLFKQLASAQPKADVTPSKSSKKTNYKEYQAKELAYKLEKHFKDRRDVYNAELTKKSNGKPFRLASGTLKFSPVHIKKLANAINAIGDVLYIEHAFIVFCDVLNRHSTSTLSPDHKLLLPQVPRSPLSYFLSYSTGQNSDINPDPSPWGYSVIYAFGEYFAGHYSRVI</sequence>
<name>A0A6L9LJN8_9BACT</name>
<comment type="caution">
    <text evidence="1">The sequence shown here is derived from an EMBL/GenBank/DDBJ whole genome shotgun (WGS) entry which is preliminary data.</text>
</comment>
<dbReference type="AlphaFoldDB" id="A0A6L9LJN8"/>
<dbReference type="EMBL" id="JAAFZH010000008">
    <property type="protein sequence ID" value="NDU96849.1"/>
    <property type="molecule type" value="Genomic_DNA"/>
</dbReference>
<dbReference type="Proteomes" id="UP000474175">
    <property type="component" value="Unassembled WGS sequence"/>
</dbReference>
<dbReference type="RefSeq" id="WP_163951720.1">
    <property type="nucleotide sequence ID" value="NZ_JAAFZH010000008.1"/>
</dbReference>
<accession>A0A6L9LJN8</accession>
<gene>
    <name evidence="1" type="ORF">GK108_18340</name>
</gene>
<organism evidence="1 2">
    <name type="scientific">Spirosoma terrae</name>
    <dbReference type="NCBI Taxonomy" id="1968276"/>
    <lineage>
        <taxon>Bacteria</taxon>
        <taxon>Pseudomonadati</taxon>
        <taxon>Bacteroidota</taxon>
        <taxon>Cytophagia</taxon>
        <taxon>Cytophagales</taxon>
        <taxon>Cytophagaceae</taxon>
        <taxon>Spirosoma</taxon>
    </lineage>
</organism>